<dbReference type="GO" id="GO:0008299">
    <property type="term" value="P:isoprenoid biosynthetic process"/>
    <property type="evidence" value="ECO:0007669"/>
    <property type="project" value="InterPro"/>
</dbReference>
<keyword evidence="4" id="KW-0443">Lipid metabolism</keyword>
<evidence type="ECO:0000256" key="3">
    <source>
        <dbReference type="ARBA" id="ARBA00022840"/>
    </source>
</evidence>
<dbReference type="SUPFAM" id="SSF55060">
    <property type="entry name" value="GHMP Kinase, C-terminal domain"/>
    <property type="match status" value="1"/>
</dbReference>
<comment type="caution">
    <text evidence="8">The sequence shown here is derived from an EMBL/GenBank/DDBJ whole genome shotgun (WGS) entry which is preliminary data.</text>
</comment>
<dbReference type="Pfam" id="PF22700">
    <property type="entry name" value="MVD-like_N"/>
    <property type="match status" value="1"/>
</dbReference>
<reference evidence="8" key="2">
    <citation type="submission" date="2023-01" db="EMBL/GenBank/DDBJ databases">
        <title>Draft genome sequence of Portibacter lacus strain NBRC 108769.</title>
        <authorList>
            <person name="Sun Q."/>
            <person name="Mori K."/>
        </authorList>
    </citation>
    <scope>NUCLEOTIDE SEQUENCE</scope>
    <source>
        <strain evidence="8">NBRC 108769</strain>
    </source>
</reference>
<dbReference type="AlphaFoldDB" id="A0AA37SSP1"/>
<dbReference type="PIRSF" id="PIRSF015950">
    <property type="entry name" value="Mev_P_decrbx"/>
    <property type="match status" value="1"/>
</dbReference>
<dbReference type="GO" id="GO:0016831">
    <property type="term" value="F:carboxy-lyase activity"/>
    <property type="evidence" value="ECO:0007669"/>
    <property type="project" value="InterPro"/>
</dbReference>
<dbReference type="InterPro" id="IPR020568">
    <property type="entry name" value="Ribosomal_Su5_D2-typ_SF"/>
</dbReference>
<dbReference type="Pfam" id="PF18376">
    <property type="entry name" value="MDD_C"/>
    <property type="match status" value="1"/>
</dbReference>
<dbReference type="InterPro" id="IPR041431">
    <property type="entry name" value="Mvd1_C"/>
</dbReference>
<evidence type="ECO:0000313" key="8">
    <source>
        <dbReference type="EMBL" id="GLR18925.1"/>
    </source>
</evidence>
<gene>
    <name evidence="8" type="primary">mvaD</name>
    <name evidence="8" type="ORF">GCM10007940_35410</name>
</gene>
<dbReference type="InterPro" id="IPR053859">
    <property type="entry name" value="MVD-like_N"/>
</dbReference>
<sequence>MENYNQLRLGTTDKVKGKVTWSSPSNLAIIKYWGKHGIQLPNNPSISFTLTNAVSKTTVEYSARETYDGSIDVNFIFDGFENDAFKDRIKKYLNSIKAYVPFVEQLHFNITSENTFPHSSGIASSASAMSAIALSICSIEDELFKSLSDINDFERKASMLARLGSGSASRSIFDSWALWGKTGDVEGSSDEYAIGMKDHVHPIFHNLHDDICILSADEKSVSSSAGHALMDTNPYAPTRYDEAKRQLFYLLEALKQGNFERFGAIAEQEAMSLHALMMVSNPSYILMVPNTLAVIKKIRDFRKESGLPVYFSLDAGPNIHLLYPDHIADQLIDFIENEIRPLCVNGIIISDKVGPGPEQLD</sequence>
<dbReference type="EMBL" id="BSOH01000023">
    <property type="protein sequence ID" value="GLR18925.1"/>
    <property type="molecule type" value="Genomic_DNA"/>
</dbReference>
<keyword evidence="2" id="KW-0547">Nucleotide-binding</keyword>
<keyword evidence="5" id="KW-0456">Lyase</keyword>
<dbReference type="RefSeq" id="WP_235292870.1">
    <property type="nucleotide sequence ID" value="NZ_BSOH01000023.1"/>
</dbReference>
<dbReference type="InterPro" id="IPR014721">
    <property type="entry name" value="Ribsml_uS5_D2-typ_fold_subgr"/>
</dbReference>
<evidence type="ECO:0000256" key="2">
    <source>
        <dbReference type="ARBA" id="ARBA00022741"/>
    </source>
</evidence>
<dbReference type="Proteomes" id="UP001156666">
    <property type="component" value="Unassembled WGS sequence"/>
</dbReference>
<proteinExistence type="predicted"/>
<dbReference type="Gene3D" id="3.30.70.890">
    <property type="entry name" value="GHMP kinase, C-terminal domain"/>
    <property type="match status" value="1"/>
</dbReference>
<dbReference type="InterPro" id="IPR005935">
    <property type="entry name" value="Mev_decarb"/>
</dbReference>
<reference evidence="8" key="1">
    <citation type="journal article" date="2014" name="Int. J. Syst. Evol. Microbiol.">
        <title>Complete genome sequence of Corynebacterium casei LMG S-19264T (=DSM 44701T), isolated from a smear-ripened cheese.</title>
        <authorList>
            <consortium name="US DOE Joint Genome Institute (JGI-PGF)"/>
            <person name="Walter F."/>
            <person name="Albersmeier A."/>
            <person name="Kalinowski J."/>
            <person name="Ruckert C."/>
        </authorList>
    </citation>
    <scope>NUCLEOTIDE SEQUENCE</scope>
    <source>
        <strain evidence="8">NBRC 108769</strain>
    </source>
</reference>
<dbReference type="SUPFAM" id="SSF54211">
    <property type="entry name" value="Ribosomal protein S5 domain 2-like"/>
    <property type="match status" value="1"/>
</dbReference>
<evidence type="ECO:0000259" key="6">
    <source>
        <dbReference type="Pfam" id="PF18376"/>
    </source>
</evidence>
<dbReference type="Gene3D" id="3.30.230.10">
    <property type="match status" value="1"/>
</dbReference>
<keyword evidence="3" id="KW-0067">ATP-binding</keyword>
<name>A0AA37SSP1_9BACT</name>
<evidence type="ECO:0000256" key="5">
    <source>
        <dbReference type="ARBA" id="ARBA00023239"/>
    </source>
</evidence>
<protein>
    <submittedName>
        <fullName evidence="8">Diphosphomevalonate decarboxylase</fullName>
    </submittedName>
</protein>
<evidence type="ECO:0000256" key="1">
    <source>
        <dbReference type="ARBA" id="ARBA00022516"/>
    </source>
</evidence>
<dbReference type="PANTHER" id="PTHR10977">
    <property type="entry name" value="DIPHOSPHOMEVALONATE DECARBOXYLASE"/>
    <property type="match status" value="1"/>
</dbReference>
<organism evidence="8 9">
    <name type="scientific">Portibacter lacus</name>
    <dbReference type="NCBI Taxonomy" id="1099794"/>
    <lineage>
        <taxon>Bacteria</taxon>
        <taxon>Pseudomonadati</taxon>
        <taxon>Bacteroidota</taxon>
        <taxon>Saprospiria</taxon>
        <taxon>Saprospirales</taxon>
        <taxon>Haliscomenobacteraceae</taxon>
        <taxon>Portibacter</taxon>
    </lineage>
</organism>
<dbReference type="GO" id="GO:0005524">
    <property type="term" value="F:ATP binding"/>
    <property type="evidence" value="ECO:0007669"/>
    <property type="project" value="UniProtKB-KW"/>
</dbReference>
<feature type="domain" description="Mvd1 C-terminal" evidence="6">
    <location>
        <begin position="211"/>
        <end position="339"/>
    </location>
</feature>
<evidence type="ECO:0000256" key="4">
    <source>
        <dbReference type="ARBA" id="ARBA00023098"/>
    </source>
</evidence>
<accession>A0AA37SSP1</accession>
<dbReference type="PANTHER" id="PTHR10977:SF3">
    <property type="entry name" value="DIPHOSPHOMEVALONATE DECARBOXYLASE"/>
    <property type="match status" value="1"/>
</dbReference>
<feature type="domain" description="Diphosphomevalonate decarboxylase-like N-terminal" evidence="7">
    <location>
        <begin position="24"/>
        <end position="184"/>
    </location>
</feature>
<keyword evidence="1" id="KW-0444">Lipid biosynthesis</keyword>
<evidence type="ECO:0000259" key="7">
    <source>
        <dbReference type="Pfam" id="PF22700"/>
    </source>
</evidence>
<dbReference type="InterPro" id="IPR036554">
    <property type="entry name" value="GHMP_kinase_C_sf"/>
</dbReference>
<evidence type="ECO:0000313" key="9">
    <source>
        <dbReference type="Proteomes" id="UP001156666"/>
    </source>
</evidence>
<keyword evidence="9" id="KW-1185">Reference proteome</keyword>